<dbReference type="GeneID" id="64704194"/>
<dbReference type="Pfam" id="PF14388">
    <property type="entry name" value="DUF4419"/>
    <property type="match status" value="1"/>
</dbReference>
<name>A0A9P7EZU3_9AGAM</name>
<gene>
    <name evidence="2" type="ORF">F5147DRAFT_777078</name>
</gene>
<organism evidence="2 3">
    <name type="scientific">Suillus discolor</name>
    <dbReference type="NCBI Taxonomy" id="1912936"/>
    <lineage>
        <taxon>Eukaryota</taxon>
        <taxon>Fungi</taxon>
        <taxon>Dikarya</taxon>
        <taxon>Basidiomycota</taxon>
        <taxon>Agaricomycotina</taxon>
        <taxon>Agaricomycetes</taxon>
        <taxon>Agaricomycetidae</taxon>
        <taxon>Boletales</taxon>
        <taxon>Suillineae</taxon>
        <taxon>Suillaceae</taxon>
        <taxon>Suillus</taxon>
    </lineage>
</organism>
<dbReference type="InterPro" id="IPR025533">
    <property type="entry name" value="DUF4419"/>
</dbReference>
<reference evidence="2" key="1">
    <citation type="journal article" date="2020" name="New Phytol.">
        <title>Comparative genomics reveals dynamic genome evolution in host specialist ectomycorrhizal fungi.</title>
        <authorList>
            <person name="Lofgren L.A."/>
            <person name="Nguyen N.H."/>
            <person name="Vilgalys R."/>
            <person name="Ruytinx J."/>
            <person name="Liao H.L."/>
            <person name="Branco S."/>
            <person name="Kuo A."/>
            <person name="LaButti K."/>
            <person name="Lipzen A."/>
            <person name="Andreopoulos W."/>
            <person name="Pangilinan J."/>
            <person name="Riley R."/>
            <person name="Hundley H."/>
            <person name="Na H."/>
            <person name="Barry K."/>
            <person name="Grigoriev I.V."/>
            <person name="Stajich J.E."/>
            <person name="Kennedy P.G."/>
        </authorList>
    </citation>
    <scope>NUCLEOTIDE SEQUENCE</scope>
    <source>
        <strain evidence="2">FC423</strain>
    </source>
</reference>
<dbReference type="OrthoDB" id="9978173at2759"/>
<dbReference type="Proteomes" id="UP000823399">
    <property type="component" value="Unassembled WGS sequence"/>
</dbReference>
<dbReference type="EMBL" id="JABBWM010000055">
    <property type="protein sequence ID" value="KAG2100170.1"/>
    <property type="molecule type" value="Genomic_DNA"/>
</dbReference>
<evidence type="ECO:0000313" key="3">
    <source>
        <dbReference type="Proteomes" id="UP000823399"/>
    </source>
</evidence>
<comment type="caution">
    <text evidence="2">The sequence shown here is derived from an EMBL/GenBank/DDBJ whole genome shotgun (WGS) entry which is preliminary data.</text>
</comment>
<accession>A0A9P7EZU3</accession>
<protein>
    <submittedName>
        <fullName evidence="2">Uncharacterized protein</fullName>
    </submittedName>
</protein>
<sequence>MASSTASFDFLSPLSIIQQHIPFGATSFCPATHPAESFHRRLPSPDPTPPNLYHTVLEKISPEQFMRCLHLLRTSLHTNLDAVRGITPKPNGFVHTVFEAHNNHRALILRPDDVWTAILIQFFSRSSKCEEHHSNVPGTPSAPNTRDAGLALPRVELDSNGSPTPDAPFTRDISHLSSLSSPDSLNSSNSLSSLSSASSPDGPDKRRELDSNGPSKPVLLDKHTVWTPTALANLSCQASAQSSTLTALTNLSCPTGARCLTPTAPARLTFQTNASGVTITRTIHSGGPDKPDKSRWASIG</sequence>
<keyword evidence="3" id="KW-1185">Reference proteome</keyword>
<feature type="compositionally biased region" description="Low complexity" evidence="1">
    <location>
        <begin position="175"/>
        <end position="201"/>
    </location>
</feature>
<evidence type="ECO:0000256" key="1">
    <source>
        <dbReference type="SAM" id="MobiDB-lite"/>
    </source>
</evidence>
<dbReference type="RefSeq" id="XP_041289430.1">
    <property type="nucleotide sequence ID" value="XM_041441935.1"/>
</dbReference>
<proteinExistence type="predicted"/>
<evidence type="ECO:0000313" key="2">
    <source>
        <dbReference type="EMBL" id="KAG2100170.1"/>
    </source>
</evidence>
<dbReference type="AlphaFoldDB" id="A0A9P7EZU3"/>
<feature type="region of interest" description="Disordered" evidence="1">
    <location>
        <begin position="155"/>
        <end position="220"/>
    </location>
</feature>